<accession>A0A5E4TJR0</accession>
<evidence type="ECO:0000313" key="3">
    <source>
        <dbReference type="Proteomes" id="UP000366819"/>
    </source>
</evidence>
<dbReference type="Proteomes" id="UP000366819">
    <property type="component" value="Unassembled WGS sequence"/>
</dbReference>
<gene>
    <name evidence="2" type="ORF">PAQ31011_01483</name>
</gene>
<feature type="region of interest" description="Disordered" evidence="1">
    <location>
        <begin position="41"/>
        <end position="68"/>
    </location>
</feature>
<proteinExistence type="predicted"/>
<evidence type="ECO:0000313" key="2">
    <source>
        <dbReference type="EMBL" id="VVD88140.1"/>
    </source>
</evidence>
<evidence type="ECO:0000256" key="1">
    <source>
        <dbReference type="SAM" id="MobiDB-lite"/>
    </source>
</evidence>
<reference evidence="2 3" key="1">
    <citation type="submission" date="2019-08" db="EMBL/GenBank/DDBJ databases">
        <authorList>
            <person name="Peeters C."/>
        </authorList>
    </citation>
    <scope>NUCLEOTIDE SEQUENCE [LARGE SCALE GENOMIC DNA]</scope>
    <source>
        <strain evidence="2 3">LMG 31011</strain>
    </source>
</reference>
<name>A0A5E4TJR0_9BURK</name>
<organism evidence="2 3">
    <name type="scientific">Pandoraea aquatica</name>
    <dbReference type="NCBI Taxonomy" id="2508290"/>
    <lineage>
        <taxon>Bacteria</taxon>
        <taxon>Pseudomonadati</taxon>
        <taxon>Pseudomonadota</taxon>
        <taxon>Betaproteobacteria</taxon>
        <taxon>Burkholderiales</taxon>
        <taxon>Burkholderiaceae</taxon>
        <taxon>Pandoraea</taxon>
    </lineage>
</organism>
<keyword evidence="3" id="KW-1185">Reference proteome</keyword>
<dbReference type="EMBL" id="CABPSN010000002">
    <property type="protein sequence ID" value="VVD88140.1"/>
    <property type="molecule type" value="Genomic_DNA"/>
</dbReference>
<sequence length="182" mass="19507">MSSRASRLIVWGLLGITLLVCAWLAWRDRSVQDDGLQLTARSPTSASKATHAARADAPEASVPPDLFPPHPWNAPAKATVSALPPVRPASHPPTVAAPLFEVAAVWRYDAQPPIVVLAQQGHSWVMCAACDAPGRVRPGDTFAGGYRLDRIDAHSLVYTLKAISRTTTLALPTPDMHDVPAR</sequence>
<dbReference type="AlphaFoldDB" id="A0A5E4TJR0"/>
<dbReference type="RefSeq" id="WP_174990009.1">
    <property type="nucleotide sequence ID" value="NZ_CABPSN010000002.1"/>
</dbReference>
<protein>
    <submittedName>
        <fullName evidence="2">Uncharacterized protein</fullName>
    </submittedName>
</protein>